<organism evidence="9 10">
    <name type="scientific">Asbolus verrucosus</name>
    <name type="common">Desert ironclad beetle</name>
    <dbReference type="NCBI Taxonomy" id="1661398"/>
    <lineage>
        <taxon>Eukaryota</taxon>
        <taxon>Metazoa</taxon>
        <taxon>Ecdysozoa</taxon>
        <taxon>Arthropoda</taxon>
        <taxon>Hexapoda</taxon>
        <taxon>Insecta</taxon>
        <taxon>Pterygota</taxon>
        <taxon>Neoptera</taxon>
        <taxon>Endopterygota</taxon>
        <taxon>Coleoptera</taxon>
        <taxon>Polyphaga</taxon>
        <taxon>Cucujiformia</taxon>
        <taxon>Tenebrionidae</taxon>
        <taxon>Pimeliinae</taxon>
        <taxon>Asbolus</taxon>
    </lineage>
</organism>
<evidence type="ECO:0000259" key="8">
    <source>
        <dbReference type="PROSITE" id="PS50240"/>
    </source>
</evidence>
<dbReference type="InterPro" id="IPR009003">
    <property type="entry name" value="Peptidase_S1_PA"/>
</dbReference>
<dbReference type="SUPFAM" id="SSF50494">
    <property type="entry name" value="Trypsin-like serine proteases"/>
    <property type="match status" value="1"/>
</dbReference>
<dbReference type="PANTHER" id="PTHR24260:SF147">
    <property type="entry name" value="EG:BACR7A4.3 PROTEIN-RELATED"/>
    <property type="match status" value="1"/>
</dbReference>
<dbReference type="InterPro" id="IPR001314">
    <property type="entry name" value="Peptidase_S1A"/>
</dbReference>
<dbReference type="GO" id="GO:0005576">
    <property type="term" value="C:extracellular region"/>
    <property type="evidence" value="ECO:0007669"/>
    <property type="project" value="UniProtKB-SubCell"/>
</dbReference>
<evidence type="ECO:0000256" key="1">
    <source>
        <dbReference type="ARBA" id="ARBA00004613"/>
    </source>
</evidence>
<dbReference type="AlphaFoldDB" id="A0A482V923"/>
<feature type="non-terminal residue" evidence="9">
    <location>
        <position position="1"/>
    </location>
</feature>
<evidence type="ECO:0000256" key="2">
    <source>
        <dbReference type="ARBA" id="ARBA00022525"/>
    </source>
</evidence>
<feature type="non-terminal residue" evidence="9">
    <location>
        <position position="288"/>
    </location>
</feature>
<proteinExistence type="predicted"/>
<dbReference type="InterPro" id="IPR043504">
    <property type="entry name" value="Peptidase_S1_PA_chymotrypsin"/>
</dbReference>
<evidence type="ECO:0000256" key="3">
    <source>
        <dbReference type="ARBA" id="ARBA00022670"/>
    </source>
</evidence>
<dbReference type="GO" id="GO:0004252">
    <property type="term" value="F:serine-type endopeptidase activity"/>
    <property type="evidence" value="ECO:0007669"/>
    <property type="project" value="InterPro"/>
</dbReference>
<dbReference type="Gene3D" id="2.40.10.10">
    <property type="entry name" value="Trypsin-like serine proteases"/>
    <property type="match status" value="2"/>
</dbReference>
<evidence type="ECO:0000256" key="4">
    <source>
        <dbReference type="ARBA" id="ARBA00022801"/>
    </source>
</evidence>
<dbReference type="GO" id="GO:0006508">
    <property type="term" value="P:proteolysis"/>
    <property type="evidence" value="ECO:0007669"/>
    <property type="project" value="UniProtKB-KW"/>
</dbReference>
<keyword evidence="2" id="KW-0964">Secreted</keyword>
<protein>
    <submittedName>
        <fullName evidence="9">Serine protease snake-like</fullName>
    </submittedName>
</protein>
<name>A0A482V923_ASBVE</name>
<comment type="subcellular location">
    <subcellularLocation>
        <location evidence="1">Secreted</location>
    </subcellularLocation>
</comment>
<reference evidence="9 10" key="1">
    <citation type="submission" date="2017-03" db="EMBL/GenBank/DDBJ databases">
        <title>Genome of the blue death feigning beetle - Asbolus verrucosus.</title>
        <authorList>
            <person name="Rider S.D."/>
        </authorList>
    </citation>
    <scope>NUCLEOTIDE SEQUENCE [LARGE SCALE GENOMIC DNA]</scope>
    <source>
        <strain evidence="9">Butters</strain>
        <tissue evidence="9">Head and leg muscle</tissue>
    </source>
</reference>
<keyword evidence="4 7" id="KW-0378">Hydrolase</keyword>
<dbReference type="CDD" id="cd00190">
    <property type="entry name" value="Tryp_SPc"/>
    <property type="match status" value="1"/>
</dbReference>
<dbReference type="FunFam" id="2.40.10.10:FF:000015">
    <property type="entry name" value="Atrial natriuretic peptide-converting enzyme"/>
    <property type="match status" value="1"/>
</dbReference>
<dbReference type="InterPro" id="IPR018114">
    <property type="entry name" value="TRYPSIN_HIS"/>
</dbReference>
<dbReference type="InterPro" id="IPR033116">
    <property type="entry name" value="TRYPSIN_SER"/>
</dbReference>
<evidence type="ECO:0000313" key="9">
    <source>
        <dbReference type="EMBL" id="RZB39732.1"/>
    </source>
</evidence>
<dbReference type="PROSITE" id="PS00135">
    <property type="entry name" value="TRYPSIN_SER"/>
    <property type="match status" value="1"/>
</dbReference>
<dbReference type="SMART" id="SM00020">
    <property type="entry name" value="Tryp_SPc"/>
    <property type="match status" value="1"/>
</dbReference>
<feature type="domain" description="Peptidase S1" evidence="8">
    <location>
        <begin position="41"/>
        <end position="286"/>
    </location>
</feature>
<keyword evidence="10" id="KW-1185">Reference proteome</keyword>
<evidence type="ECO:0000256" key="6">
    <source>
        <dbReference type="ARBA" id="ARBA00023157"/>
    </source>
</evidence>
<evidence type="ECO:0000256" key="7">
    <source>
        <dbReference type="RuleBase" id="RU363034"/>
    </source>
</evidence>
<accession>A0A482V923</accession>
<dbReference type="PROSITE" id="PS50240">
    <property type="entry name" value="TRYPSIN_DOM"/>
    <property type="match status" value="1"/>
</dbReference>
<evidence type="ECO:0000256" key="5">
    <source>
        <dbReference type="ARBA" id="ARBA00022825"/>
    </source>
</evidence>
<evidence type="ECO:0000313" key="10">
    <source>
        <dbReference type="Proteomes" id="UP000292052"/>
    </source>
</evidence>
<dbReference type="InterPro" id="IPR051333">
    <property type="entry name" value="CLIP_Serine_Protease"/>
</dbReference>
<dbReference type="PROSITE" id="PS00134">
    <property type="entry name" value="TRYPSIN_HIS"/>
    <property type="match status" value="1"/>
</dbReference>
<dbReference type="EMBL" id="QDEB01125526">
    <property type="protein sequence ID" value="RZB39732.1"/>
    <property type="molecule type" value="Genomic_DNA"/>
</dbReference>
<dbReference type="PANTHER" id="PTHR24260">
    <property type="match status" value="1"/>
</dbReference>
<dbReference type="Pfam" id="PF00089">
    <property type="entry name" value="Trypsin"/>
    <property type="match status" value="1"/>
</dbReference>
<comment type="caution">
    <text evidence="9">The sequence shown here is derived from an EMBL/GenBank/DDBJ whole genome shotgun (WGS) entry which is preliminary data.</text>
</comment>
<dbReference type="Proteomes" id="UP000292052">
    <property type="component" value="Unassembled WGS sequence"/>
</dbReference>
<keyword evidence="3 7" id="KW-0645">Protease</keyword>
<dbReference type="OrthoDB" id="6339452at2759"/>
<dbReference type="InterPro" id="IPR001254">
    <property type="entry name" value="Trypsin_dom"/>
</dbReference>
<dbReference type="STRING" id="1661398.A0A482V923"/>
<dbReference type="PRINTS" id="PR00722">
    <property type="entry name" value="CHYMOTRYPSIN"/>
</dbReference>
<keyword evidence="6" id="KW-1015">Disulfide bond</keyword>
<gene>
    <name evidence="9" type="ORF">BDFB_013019</name>
</gene>
<keyword evidence="5 7" id="KW-0720">Serine protease</keyword>
<sequence>KLRPQHCDEFVGVFPVVCCPKKKSEIKCLTYYKQRDFLLFVVGGQQSLVKEFPHMAALGYGDKDNIQWSCGGTLISEQFVLTAAHCISSKELGTVKWVRLGDLDLKNTTDEAMPQNFIISEIIVHPEYKAPSHYHDIALLKLDREAKYDDYVQPACLPVKDSVPDELTVTGWGKVDFLGESSSHLLKANLNKVDHNTCKARYSSISKTRLAKGVVDSIQLCAGHPEGKDTCPGDSGGPLQYKTFGRPPYFIVAGVTSFGKGCGYKNSVGVYVRVSYYVRWIEDIVWPE</sequence>